<organism evidence="1 2">
    <name type="scientific">Vigna mungo</name>
    <name type="common">Black gram</name>
    <name type="synonym">Phaseolus mungo</name>
    <dbReference type="NCBI Taxonomy" id="3915"/>
    <lineage>
        <taxon>Eukaryota</taxon>
        <taxon>Viridiplantae</taxon>
        <taxon>Streptophyta</taxon>
        <taxon>Embryophyta</taxon>
        <taxon>Tracheophyta</taxon>
        <taxon>Spermatophyta</taxon>
        <taxon>Magnoliopsida</taxon>
        <taxon>eudicotyledons</taxon>
        <taxon>Gunneridae</taxon>
        <taxon>Pentapetalae</taxon>
        <taxon>rosids</taxon>
        <taxon>fabids</taxon>
        <taxon>Fabales</taxon>
        <taxon>Fabaceae</taxon>
        <taxon>Papilionoideae</taxon>
        <taxon>50 kb inversion clade</taxon>
        <taxon>NPAAA clade</taxon>
        <taxon>indigoferoid/millettioid clade</taxon>
        <taxon>Phaseoleae</taxon>
        <taxon>Vigna</taxon>
    </lineage>
</organism>
<keyword evidence="2" id="KW-1185">Reference proteome</keyword>
<name>A0AAQ3P244_VIGMU</name>
<reference evidence="1 2" key="1">
    <citation type="journal article" date="2023" name="Life. Sci Alliance">
        <title>Evolutionary insights into 3D genome organization and epigenetic landscape of Vigna mungo.</title>
        <authorList>
            <person name="Junaid A."/>
            <person name="Singh B."/>
            <person name="Bhatia S."/>
        </authorList>
    </citation>
    <scope>NUCLEOTIDE SEQUENCE [LARGE SCALE GENOMIC DNA]</scope>
    <source>
        <strain evidence="1">Urdbean</strain>
    </source>
</reference>
<dbReference type="AlphaFoldDB" id="A0AAQ3P244"/>
<proteinExistence type="predicted"/>
<dbReference type="EMBL" id="CP144699">
    <property type="protein sequence ID" value="WVZ19480.1"/>
    <property type="molecule type" value="Genomic_DNA"/>
</dbReference>
<accession>A0AAQ3P244</accession>
<gene>
    <name evidence="1" type="ORF">V8G54_006802</name>
</gene>
<sequence>MRVAAELLNYPGCDLRECLRGVTAETGRRGCLFVMKGRFFQLHLRALHRFSRFEIWKCDSVGTNWEKKKKTKRYMERKRKGFGFDEMKESVVGGSGVGYIGRYQLWWWWCRQDFSFSFFF</sequence>
<protein>
    <submittedName>
        <fullName evidence="1">Uncharacterized protein</fullName>
    </submittedName>
</protein>
<dbReference type="Proteomes" id="UP001374535">
    <property type="component" value="Chromosome 2"/>
</dbReference>
<evidence type="ECO:0000313" key="1">
    <source>
        <dbReference type="EMBL" id="WVZ19480.1"/>
    </source>
</evidence>
<evidence type="ECO:0000313" key="2">
    <source>
        <dbReference type="Proteomes" id="UP001374535"/>
    </source>
</evidence>